<dbReference type="RefSeq" id="WP_090840836.1">
    <property type="nucleotide sequence ID" value="NZ_FNIL01000001.1"/>
</dbReference>
<dbReference type="OrthoDB" id="9795347at2"/>
<comment type="similarity">
    <text evidence="3 15">Belongs to the cytidine and deoxycytidylate deaminase family.</text>
</comment>
<evidence type="ECO:0000256" key="4">
    <source>
        <dbReference type="ARBA" id="ARBA00012783"/>
    </source>
</evidence>
<dbReference type="SUPFAM" id="SSF53927">
    <property type="entry name" value="Cytidine deaminase-like"/>
    <property type="match status" value="1"/>
</dbReference>
<dbReference type="NCBIfam" id="NF004064">
    <property type="entry name" value="PRK05578.1"/>
    <property type="match status" value="1"/>
</dbReference>
<evidence type="ECO:0000256" key="14">
    <source>
        <dbReference type="PIRSR" id="PIRSR606262-3"/>
    </source>
</evidence>
<dbReference type="AlphaFoldDB" id="A0A1H0BCK9"/>
<comment type="catalytic activity">
    <reaction evidence="10 15">
        <text>2'-deoxycytidine + H2O + H(+) = 2'-deoxyuridine + NH4(+)</text>
        <dbReference type="Rhea" id="RHEA:13433"/>
        <dbReference type="ChEBI" id="CHEBI:15377"/>
        <dbReference type="ChEBI" id="CHEBI:15378"/>
        <dbReference type="ChEBI" id="CHEBI:15698"/>
        <dbReference type="ChEBI" id="CHEBI:16450"/>
        <dbReference type="ChEBI" id="CHEBI:28938"/>
        <dbReference type="EC" id="3.5.4.5"/>
    </reaction>
</comment>
<dbReference type="NCBIfam" id="TIGR01354">
    <property type="entry name" value="cyt_deam_tetra"/>
    <property type="match status" value="1"/>
</dbReference>
<dbReference type="GO" id="GO:0055086">
    <property type="term" value="P:nucleobase-containing small molecule metabolic process"/>
    <property type="evidence" value="ECO:0007669"/>
    <property type="project" value="UniProtKB-ARBA"/>
</dbReference>
<evidence type="ECO:0000256" key="11">
    <source>
        <dbReference type="ARBA" id="ARBA00049558"/>
    </source>
</evidence>
<evidence type="ECO:0000256" key="12">
    <source>
        <dbReference type="PIRSR" id="PIRSR606262-1"/>
    </source>
</evidence>
<feature type="binding site" evidence="14">
    <location>
        <position position="87"/>
    </location>
    <ligand>
        <name>Zn(2+)</name>
        <dbReference type="ChEBI" id="CHEBI:29105"/>
        <note>catalytic</note>
    </ligand>
</feature>
<keyword evidence="6 14" id="KW-0479">Metal-binding</keyword>
<dbReference type="InterPro" id="IPR002125">
    <property type="entry name" value="CMP_dCMP_dom"/>
</dbReference>
<feature type="binding site" evidence="13">
    <location>
        <begin position="43"/>
        <end position="49"/>
    </location>
    <ligand>
        <name>substrate</name>
    </ligand>
</feature>
<protein>
    <recommendedName>
        <fullName evidence="5 15">Cytidine deaminase</fullName>
        <ecNumber evidence="4 15">3.5.4.5</ecNumber>
    </recommendedName>
    <alternativeName>
        <fullName evidence="9 15">Cytidine aminohydrolase</fullName>
    </alternativeName>
</protein>
<dbReference type="FunFam" id="3.40.140.10:FF:000008">
    <property type="entry name" value="Cytidine deaminase"/>
    <property type="match status" value="1"/>
</dbReference>
<evidence type="ECO:0000313" key="17">
    <source>
        <dbReference type="EMBL" id="SDN43366.1"/>
    </source>
</evidence>
<feature type="binding site" evidence="14">
    <location>
        <position position="90"/>
    </location>
    <ligand>
        <name>Zn(2+)</name>
        <dbReference type="ChEBI" id="CHEBI:29105"/>
        <note>catalytic</note>
    </ligand>
</feature>
<dbReference type="InterPro" id="IPR016193">
    <property type="entry name" value="Cytidine_deaminase-like"/>
</dbReference>
<keyword evidence="18" id="KW-1185">Reference proteome</keyword>
<dbReference type="GO" id="GO:0042802">
    <property type="term" value="F:identical protein binding"/>
    <property type="evidence" value="ECO:0007669"/>
    <property type="project" value="UniProtKB-ARBA"/>
</dbReference>
<feature type="binding site" evidence="14">
    <location>
        <position position="54"/>
    </location>
    <ligand>
        <name>Zn(2+)</name>
        <dbReference type="ChEBI" id="CHEBI:29105"/>
        <note>catalytic</note>
    </ligand>
</feature>
<evidence type="ECO:0000256" key="3">
    <source>
        <dbReference type="ARBA" id="ARBA00006576"/>
    </source>
</evidence>
<evidence type="ECO:0000256" key="10">
    <source>
        <dbReference type="ARBA" id="ARBA00049252"/>
    </source>
</evidence>
<evidence type="ECO:0000256" key="1">
    <source>
        <dbReference type="ARBA" id="ARBA00001947"/>
    </source>
</evidence>
<organism evidence="17 18">
    <name type="scientific">Alkalicoccus daliensis</name>
    <dbReference type="NCBI Taxonomy" id="745820"/>
    <lineage>
        <taxon>Bacteria</taxon>
        <taxon>Bacillati</taxon>
        <taxon>Bacillota</taxon>
        <taxon>Bacilli</taxon>
        <taxon>Bacillales</taxon>
        <taxon>Bacillaceae</taxon>
        <taxon>Alkalicoccus</taxon>
    </lineage>
</organism>
<dbReference type="GO" id="GO:0005829">
    <property type="term" value="C:cytosol"/>
    <property type="evidence" value="ECO:0007669"/>
    <property type="project" value="TreeGrafter"/>
</dbReference>
<dbReference type="GO" id="GO:0008270">
    <property type="term" value="F:zinc ion binding"/>
    <property type="evidence" value="ECO:0007669"/>
    <property type="project" value="UniProtKB-UniRule"/>
</dbReference>
<evidence type="ECO:0000256" key="9">
    <source>
        <dbReference type="ARBA" id="ARBA00032005"/>
    </source>
</evidence>
<comment type="function">
    <text evidence="2 15">This enzyme scavenges exogenous and endogenous cytidine and 2'-deoxycytidine for UMP synthesis.</text>
</comment>
<reference evidence="18" key="1">
    <citation type="submission" date="2016-10" db="EMBL/GenBank/DDBJ databases">
        <authorList>
            <person name="Varghese N."/>
            <person name="Submissions S."/>
        </authorList>
    </citation>
    <scope>NUCLEOTIDE SEQUENCE [LARGE SCALE GENOMIC DNA]</scope>
    <source>
        <strain evidence="18">CGMCC 1.10369</strain>
    </source>
</reference>
<comment type="catalytic activity">
    <reaction evidence="11 15">
        <text>cytidine + H2O + H(+) = uridine + NH4(+)</text>
        <dbReference type="Rhea" id="RHEA:16069"/>
        <dbReference type="ChEBI" id="CHEBI:15377"/>
        <dbReference type="ChEBI" id="CHEBI:15378"/>
        <dbReference type="ChEBI" id="CHEBI:16704"/>
        <dbReference type="ChEBI" id="CHEBI:17562"/>
        <dbReference type="ChEBI" id="CHEBI:28938"/>
        <dbReference type="EC" id="3.5.4.5"/>
    </reaction>
</comment>
<dbReference type="STRING" id="745820.SAMN04488053_101840"/>
<evidence type="ECO:0000256" key="6">
    <source>
        <dbReference type="ARBA" id="ARBA00022723"/>
    </source>
</evidence>
<evidence type="ECO:0000259" key="16">
    <source>
        <dbReference type="PROSITE" id="PS51747"/>
    </source>
</evidence>
<dbReference type="Pfam" id="PF00383">
    <property type="entry name" value="dCMP_cyt_deam_1"/>
    <property type="match status" value="1"/>
</dbReference>
<evidence type="ECO:0000256" key="13">
    <source>
        <dbReference type="PIRSR" id="PIRSR606262-2"/>
    </source>
</evidence>
<dbReference type="PANTHER" id="PTHR11644:SF2">
    <property type="entry name" value="CYTIDINE DEAMINASE"/>
    <property type="match status" value="1"/>
</dbReference>
<keyword evidence="7 15" id="KW-0378">Hydrolase</keyword>
<dbReference type="PROSITE" id="PS00903">
    <property type="entry name" value="CYT_DCMP_DEAMINASES_1"/>
    <property type="match status" value="1"/>
</dbReference>
<dbReference type="GO" id="GO:0072527">
    <property type="term" value="P:pyrimidine-containing compound metabolic process"/>
    <property type="evidence" value="ECO:0007669"/>
    <property type="project" value="UniProtKB-ARBA"/>
</dbReference>
<accession>A0A1H0BCK9</accession>
<gene>
    <name evidence="17" type="ORF">SAMN04488053_101840</name>
</gene>
<dbReference type="InterPro" id="IPR050202">
    <property type="entry name" value="Cyt/Deoxycyt_deaminase"/>
</dbReference>
<feature type="domain" description="CMP/dCMP-type deaminase" evidence="16">
    <location>
        <begin position="2"/>
        <end position="129"/>
    </location>
</feature>
<dbReference type="Gene3D" id="3.40.140.10">
    <property type="entry name" value="Cytidine Deaminase, domain 2"/>
    <property type="match status" value="1"/>
</dbReference>
<evidence type="ECO:0000256" key="15">
    <source>
        <dbReference type="RuleBase" id="RU364006"/>
    </source>
</evidence>
<dbReference type="EMBL" id="FNIL01000001">
    <property type="protein sequence ID" value="SDN43366.1"/>
    <property type="molecule type" value="Genomic_DNA"/>
</dbReference>
<dbReference type="CDD" id="cd01283">
    <property type="entry name" value="cytidine_deaminase"/>
    <property type="match status" value="1"/>
</dbReference>
<dbReference type="PROSITE" id="PS51747">
    <property type="entry name" value="CYT_DCMP_DEAMINASES_2"/>
    <property type="match status" value="1"/>
</dbReference>
<proteinExistence type="inferred from homology"/>
<evidence type="ECO:0000256" key="8">
    <source>
        <dbReference type="ARBA" id="ARBA00022833"/>
    </source>
</evidence>
<evidence type="ECO:0000256" key="5">
    <source>
        <dbReference type="ARBA" id="ARBA00018266"/>
    </source>
</evidence>
<sequence>MGTKEDLISKAKSARDTAYVPYSNFPVGAALEAEDGTIYTGCNIENAAYSMCNCGERTAIFKAVSEGARKFIAIAVAADTEGPVSPCGACRQVMSELLQQDTKVYLTNMNGNVEETSVAALLPGAFTKEDLHG</sequence>
<dbReference type="InterPro" id="IPR006262">
    <property type="entry name" value="Cyt_deam_tetra"/>
</dbReference>
<feature type="active site" description="Proton donor" evidence="12">
    <location>
        <position position="56"/>
    </location>
</feature>
<dbReference type="InterPro" id="IPR016192">
    <property type="entry name" value="APOBEC/CMP_deaminase_Zn-bd"/>
</dbReference>
<dbReference type="Proteomes" id="UP000198778">
    <property type="component" value="Unassembled WGS sequence"/>
</dbReference>
<dbReference type="EC" id="3.5.4.5" evidence="4 15"/>
<evidence type="ECO:0000256" key="2">
    <source>
        <dbReference type="ARBA" id="ARBA00003949"/>
    </source>
</evidence>
<dbReference type="GO" id="GO:0004126">
    <property type="term" value="F:cytidine deaminase activity"/>
    <property type="evidence" value="ECO:0007669"/>
    <property type="project" value="UniProtKB-UniRule"/>
</dbReference>
<name>A0A1H0BCK9_9BACI</name>
<evidence type="ECO:0000256" key="7">
    <source>
        <dbReference type="ARBA" id="ARBA00022801"/>
    </source>
</evidence>
<comment type="cofactor">
    <cofactor evidence="1 14 15">
        <name>Zn(2+)</name>
        <dbReference type="ChEBI" id="CHEBI:29105"/>
    </cofactor>
</comment>
<keyword evidence="8 14" id="KW-0862">Zinc</keyword>
<dbReference type="PANTHER" id="PTHR11644">
    <property type="entry name" value="CYTIDINE DEAMINASE"/>
    <property type="match status" value="1"/>
</dbReference>
<evidence type="ECO:0000313" key="18">
    <source>
        <dbReference type="Proteomes" id="UP000198778"/>
    </source>
</evidence>